<keyword evidence="2" id="KW-1185">Reference proteome</keyword>
<dbReference type="EMBL" id="CAAGRJ010035235">
    <property type="protein sequence ID" value="VFV44205.1"/>
    <property type="molecule type" value="Genomic_DNA"/>
</dbReference>
<accession>A0A485PDD6</accession>
<reference evidence="1 2" key="1">
    <citation type="submission" date="2019-01" db="EMBL/GenBank/DDBJ databases">
        <authorList>
            <person name="Alioto T."/>
            <person name="Alioto T."/>
        </authorList>
    </citation>
    <scope>NUCLEOTIDE SEQUENCE [LARGE SCALE GENOMIC DNA]</scope>
</reference>
<sequence length="142" mass="15562">MDDLGRKGQALGSAEGISDNPKGAVKHLMVHTHPKHVGISRWGRDNDPFCSTLQVSHSLLQVSEDTRGLKNTSITPFDVGRILLLEDGDELSINDKLPGFSLDWAVELTMGGIILEHVDHEVAVNKGVTNRDNIQCQCQKQP</sequence>
<proteinExistence type="predicted"/>
<organism evidence="1 2">
    <name type="scientific">Lynx pardinus</name>
    <name type="common">Iberian lynx</name>
    <name type="synonym">Felis pardina</name>
    <dbReference type="NCBI Taxonomy" id="191816"/>
    <lineage>
        <taxon>Eukaryota</taxon>
        <taxon>Metazoa</taxon>
        <taxon>Chordata</taxon>
        <taxon>Craniata</taxon>
        <taxon>Vertebrata</taxon>
        <taxon>Euteleostomi</taxon>
        <taxon>Mammalia</taxon>
        <taxon>Eutheria</taxon>
        <taxon>Laurasiatheria</taxon>
        <taxon>Carnivora</taxon>
        <taxon>Feliformia</taxon>
        <taxon>Felidae</taxon>
        <taxon>Felinae</taxon>
        <taxon>Lynx</taxon>
    </lineage>
</organism>
<dbReference type="AlphaFoldDB" id="A0A485PDD6"/>
<name>A0A485PDD6_LYNPA</name>
<protein>
    <submittedName>
        <fullName evidence="1">Uncharacterized protein</fullName>
    </submittedName>
</protein>
<evidence type="ECO:0000313" key="2">
    <source>
        <dbReference type="Proteomes" id="UP000386466"/>
    </source>
</evidence>
<gene>
    <name evidence="1" type="ORF">LYPA_23C017577</name>
</gene>
<evidence type="ECO:0000313" key="1">
    <source>
        <dbReference type="EMBL" id="VFV44205.1"/>
    </source>
</evidence>
<dbReference type="Proteomes" id="UP000386466">
    <property type="component" value="Unassembled WGS sequence"/>
</dbReference>